<feature type="transmembrane region" description="Helical" evidence="1">
    <location>
        <begin position="172"/>
        <end position="194"/>
    </location>
</feature>
<feature type="transmembrane region" description="Helical" evidence="1">
    <location>
        <begin position="107"/>
        <end position="132"/>
    </location>
</feature>
<comment type="caution">
    <text evidence="2">The sequence shown here is derived from an EMBL/GenBank/DDBJ whole genome shotgun (WGS) entry which is preliminary data.</text>
</comment>
<dbReference type="RefSeq" id="WP_390198518.1">
    <property type="nucleotide sequence ID" value="NZ_JBHSDV010000002.1"/>
</dbReference>
<proteinExistence type="predicted"/>
<feature type="transmembrane region" description="Helical" evidence="1">
    <location>
        <begin position="139"/>
        <end position="160"/>
    </location>
</feature>
<keyword evidence="1" id="KW-0472">Membrane</keyword>
<feature type="transmembrane region" description="Helical" evidence="1">
    <location>
        <begin position="68"/>
        <end position="95"/>
    </location>
</feature>
<name>A0ABV8VXU9_9BACI</name>
<keyword evidence="1" id="KW-0812">Transmembrane</keyword>
<evidence type="ECO:0000313" key="2">
    <source>
        <dbReference type="EMBL" id="MFC4387881.1"/>
    </source>
</evidence>
<organism evidence="2 3">
    <name type="scientific">Gracilibacillus marinus</name>
    <dbReference type="NCBI Taxonomy" id="630535"/>
    <lineage>
        <taxon>Bacteria</taxon>
        <taxon>Bacillati</taxon>
        <taxon>Bacillota</taxon>
        <taxon>Bacilli</taxon>
        <taxon>Bacillales</taxon>
        <taxon>Bacillaceae</taxon>
        <taxon>Gracilibacillus</taxon>
    </lineage>
</organism>
<protein>
    <submittedName>
        <fullName evidence="2">Uncharacterized protein</fullName>
    </submittedName>
</protein>
<evidence type="ECO:0000256" key="1">
    <source>
        <dbReference type="SAM" id="Phobius"/>
    </source>
</evidence>
<reference evidence="3" key="1">
    <citation type="journal article" date="2019" name="Int. J. Syst. Evol. Microbiol.">
        <title>The Global Catalogue of Microorganisms (GCM) 10K type strain sequencing project: providing services to taxonomists for standard genome sequencing and annotation.</title>
        <authorList>
            <consortium name="The Broad Institute Genomics Platform"/>
            <consortium name="The Broad Institute Genome Sequencing Center for Infectious Disease"/>
            <person name="Wu L."/>
            <person name="Ma J."/>
        </authorList>
    </citation>
    <scope>NUCLEOTIDE SEQUENCE [LARGE SCALE GENOMIC DNA]</scope>
    <source>
        <strain evidence="3">KACC 14058</strain>
    </source>
</reference>
<gene>
    <name evidence="2" type="ORF">ACFOZ1_08660</name>
</gene>
<accession>A0ABV8VXU9</accession>
<feature type="transmembrane region" description="Helical" evidence="1">
    <location>
        <begin position="33"/>
        <end position="56"/>
    </location>
</feature>
<dbReference type="EMBL" id="JBHSDV010000002">
    <property type="protein sequence ID" value="MFC4387881.1"/>
    <property type="molecule type" value="Genomic_DNA"/>
</dbReference>
<sequence>MYGLVLFIYHSSFPEIPRPYHIITYNIDFHYKWVYLLLTPFTLLIALASHIHAIPIKLQIRVNSYRKLLGFYFTQTSMMALWGTCLIGVISFLCFPIASKQVTIDDFLHICCLLFFCYINLINIGLLLILLAKRFSVQIGFLLVMLMSLADQYVFGHIIFTSTRLLYRPIWSWQGFMFPLIENLLIMAVFLLLLSMQLHKKGA</sequence>
<dbReference type="Proteomes" id="UP001595880">
    <property type="component" value="Unassembled WGS sequence"/>
</dbReference>
<keyword evidence="3" id="KW-1185">Reference proteome</keyword>
<evidence type="ECO:0000313" key="3">
    <source>
        <dbReference type="Proteomes" id="UP001595880"/>
    </source>
</evidence>
<keyword evidence="1" id="KW-1133">Transmembrane helix</keyword>